<feature type="transmembrane region" description="Helical" evidence="6">
    <location>
        <begin position="6"/>
        <end position="22"/>
    </location>
</feature>
<feature type="domain" description="NADH:quinone oxidoreductase/Mrp antiporter transmembrane" evidence="7">
    <location>
        <begin position="518"/>
        <end position="590"/>
    </location>
</feature>
<feature type="transmembrane region" description="Helical" evidence="6">
    <location>
        <begin position="476"/>
        <end position="494"/>
    </location>
</feature>
<feature type="transmembrane region" description="Helical" evidence="6">
    <location>
        <begin position="500"/>
        <end position="521"/>
    </location>
</feature>
<dbReference type="GO" id="GO:0012505">
    <property type="term" value="C:endomembrane system"/>
    <property type="evidence" value="ECO:0007669"/>
    <property type="project" value="UniProtKB-SubCell"/>
</dbReference>
<dbReference type="GO" id="GO:0042773">
    <property type="term" value="P:ATP synthesis coupled electron transport"/>
    <property type="evidence" value="ECO:0007669"/>
    <property type="project" value="InterPro"/>
</dbReference>
<evidence type="ECO:0000256" key="2">
    <source>
        <dbReference type="ARBA" id="ARBA00022692"/>
    </source>
</evidence>
<dbReference type="Pfam" id="PF00662">
    <property type="entry name" value="Proton_antipo_N"/>
    <property type="match status" value="1"/>
</dbReference>
<dbReference type="AlphaFoldDB" id="A0A9E8NH90"/>
<name>A0A9E8NH90_9BACT</name>
<dbReference type="EMBL" id="CP112998">
    <property type="protein sequence ID" value="WAC14977.1"/>
    <property type="molecule type" value="Genomic_DNA"/>
</dbReference>
<feature type="domain" description="NADH-Ubiquinone oxidoreductase (complex I) chain 5 N-terminal" evidence="8">
    <location>
        <begin position="75"/>
        <end position="117"/>
    </location>
</feature>
<feature type="transmembrane region" description="Helical" evidence="6">
    <location>
        <begin position="419"/>
        <end position="439"/>
    </location>
</feature>
<dbReference type="InterPro" id="IPR001516">
    <property type="entry name" value="Proton_antipo_N"/>
</dbReference>
<feature type="transmembrane region" description="Helical" evidence="6">
    <location>
        <begin position="451"/>
        <end position="469"/>
    </location>
</feature>
<feature type="domain" description="NADH:quinone oxidoreductase/Mrp antiporter transmembrane" evidence="7">
    <location>
        <begin position="134"/>
        <end position="355"/>
    </location>
</feature>
<comment type="subcellular location">
    <subcellularLocation>
        <location evidence="1">Endomembrane system</location>
        <topology evidence="1">Multi-pass membrane protein</topology>
    </subcellularLocation>
    <subcellularLocation>
        <location evidence="5">Membrane</location>
        <topology evidence="5">Multi-pass membrane protein</topology>
    </subcellularLocation>
</comment>
<evidence type="ECO:0000256" key="1">
    <source>
        <dbReference type="ARBA" id="ARBA00004127"/>
    </source>
</evidence>
<dbReference type="RefSeq" id="WP_244820344.1">
    <property type="nucleotide sequence ID" value="NZ_CP112998.1"/>
</dbReference>
<dbReference type="GO" id="GO:0003954">
    <property type="term" value="F:NADH dehydrogenase activity"/>
    <property type="evidence" value="ECO:0007669"/>
    <property type="project" value="TreeGrafter"/>
</dbReference>
<feature type="transmembrane region" description="Helical" evidence="6">
    <location>
        <begin position="311"/>
        <end position="330"/>
    </location>
</feature>
<dbReference type="Pfam" id="PF00361">
    <property type="entry name" value="Proton_antipo_M"/>
    <property type="match status" value="2"/>
</dbReference>
<dbReference type="InterPro" id="IPR001750">
    <property type="entry name" value="ND/Mrp_TM"/>
</dbReference>
<keyword evidence="3 6" id="KW-1133">Transmembrane helix</keyword>
<keyword evidence="4 6" id="KW-0472">Membrane</keyword>
<feature type="transmembrane region" description="Helical" evidence="6">
    <location>
        <begin position="542"/>
        <end position="562"/>
    </location>
</feature>
<organism evidence="9 10">
    <name type="scientific">Dyadobacter pollutisoli</name>
    <dbReference type="NCBI Taxonomy" id="2910158"/>
    <lineage>
        <taxon>Bacteria</taxon>
        <taxon>Pseudomonadati</taxon>
        <taxon>Bacteroidota</taxon>
        <taxon>Cytophagia</taxon>
        <taxon>Cytophagales</taxon>
        <taxon>Spirosomataceae</taxon>
        <taxon>Dyadobacter</taxon>
    </lineage>
</organism>
<dbReference type="GO" id="GO:0008137">
    <property type="term" value="F:NADH dehydrogenase (ubiquinone) activity"/>
    <property type="evidence" value="ECO:0007669"/>
    <property type="project" value="InterPro"/>
</dbReference>
<evidence type="ECO:0000256" key="4">
    <source>
        <dbReference type="ARBA" id="ARBA00023136"/>
    </source>
</evidence>
<feature type="transmembrane region" description="Helical" evidence="6">
    <location>
        <begin position="140"/>
        <end position="158"/>
    </location>
</feature>
<dbReference type="PANTHER" id="PTHR42829">
    <property type="entry name" value="NADH-UBIQUINONE OXIDOREDUCTASE CHAIN 5"/>
    <property type="match status" value="1"/>
</dbReference>
<protein>
    <submittedName>
        <fullName evidence="9">Proton-conducting transporter membrane subunit</fullName>
    </submittedName>
</protein>
<dbReference type="Proteomes" id="UP001164653">
    <property type="component" value="Chromosome"/>
</dbReference>
<evidence type="ECO:0000256" key="5">
    <source>
        <dbReference type="RuleBase" id="RU000320"/>
    </source>
</evidence>
<evidence type="ECO:0000256" key="3">
    <source>
        <dbReference type="ARBA" id="ARBA00022989"/>
    </source>
</evidence>
<feature type="transmembrane region" description="Helical" evidence="6">
    <location>
        <begin position="254"/>
        <end position="274"/>
    </location>
</feature>
<dbReference type="PRINTS" id="PR01434">
    <property type="entry name" value="NADHDHGNASE5"/>
</dbReference>
<evidence type="ECO:0000259" key="8">
    <source>
        <dbReference type="Pfam" id="PF00662"/>
    </source>
</evidence>
<feature type="transmembrane region" description="Helical" evidence="6">
    <location>
        <begin position="75"/>
        <end position="100"/>
    </location>
</feature>
<dbReference type="GO" id="GO:0015990">
    <property type="term" value="P:electron transport coupled proton transport"/>
    <property type="evidence" value="ECO:0007669"/>
    <property type="project" value="TreeGrafter"/>
</dbReference>
<feature type="transmembrane region" description="Helical" evidence="6">
    <location>
        <begin position="34"/>
        <end position="55"/>
    </location>
</feature>
<gene>
    <name evidence="9" type="ORF">ON006_13630</name>
</gene>
<evidence type="ECO:0000259" key="7">
    <source>
        <dbReference type="Pfam" id="PF00361"/>
    </source>
</evidence>
<keyword evidence="10" id="KW-1185">Reference proteome</keyword>
<proteinExistence type="predicted"/>
<accession>A0A9E8NH90</accession>
<feature type="transmembrane region" description="Helical" evidence="6">
    <location>
        <begin position="280"/>
        <end position="299"/>
    </location>
</feature>
<evidence type="ECO:0000313" key="9">
    <source>
        <dbReference type="EMBL" id="WAC14977.1"/>
    </source>
</evidence>
<feature type="transmembrane region" description="Helical" evidence="6">
    <location>
        <begin position="582"/>
        <end position="603"/>
    </location>
</feature>
<evidence type="ECO:0000256" key="6">
    <source>
        <dbReference type="SAM" id="Phobius"/>
    </source>
</evidence>
<sequence length="622" mass="70677">MQAYLQWFLWLPLSGFITSLFIPPKKERLISSIAFFTIGLHLLGTLVFTAVWGLSGFPTLSLKDAVLFGSVGYEYYLDFVFDKITAVYLLTGSFLSLLVVKYSRYYLHREEGFKRFFCTVLFFYFGYNTTIFSGNFETLFMGWEILGMSSFLLIAFYRKRYLPVKNAVKVFSVYRMGDVGILLAMWMSHHLWQENITFVKIANYELVHAQLQAHGLTGIFISLMILLAAAVKSAQLPFSSWLPRAMEGPTPSTAIFYGSLSVHMGVFLLLRTFPFWGHQFSIRVLIGLLGLTTSLITTGIARVQSSVKSQIAYASISQIGIIFMEAAAGFENLALLHFAGNAILRTYQLLVSPSVVSYLIREQFYLRETGNPFFQKLVPKKIVTAFYMLCMKEWKLDSLMYDLLWNPIKFLGQKLNFITVNRVIAFFTPMYLLGLLLTYNPNHIPATLRPYLPVTISLIGLIMVFKAFSERKNVKLSWILVIMNHLWVALAISFNEDFPFGQIHIYLSGIIVAGISGYLCLRKLRKTEKHVGLSQFHGYIQKHPGIAATFFLSCLGMAGFPVTPTFIGEDLIFTHIHENQAILAFFVSTGFVLNGLTVVRIYARVFLGPNVKSQYELTYRSS</sequence>
<keyword evidence="2 5" id="KW-0812">Transmembrane</keyword>
<dbReference type="PANTHER" id="PTHR42829:SF2">
    <property type="entry name" value="NADH-UBIQUINONE OXIDOREDUCTASE CHAIN 5"/>
    <property type="match status" value="1"/>
</dbReference>
<dbReference type="KEGG" id="dpf:ON006_13630"/>
<feature type="transmembrane region" description="Helical" evidence="6">
    <location>
        <begin position="112"/>
        <end position="134"/>
    </location>
</feature>
<dbReference type="InterPro" id="IPR003945">
    <property type="entry name" value="NU5C-like"/>
</dbReference>
<reference evidence="9" key="1">
    <citation type="submission" date="2022-11" db="EMBL/GenBank/DDBJ databases">
        <title>Dyadobacter pollutisoli sp. nov., isolated from plastic dumped soil.</title>
        <authorList>
            <person name="Kim J.M."/>
            <person name="Kim K.R."/>
            <person name="Lee J.K."/>
            <person name="Hao L."/>
            <person name="Jeon C.O."/>
        </authorList>
    </citation>
    <scope>NUCLEOTIDE SEQUENCE</scope>
    <source>
        <strain evidence="9">U1</strain>
    </source>
</reference>
<feature type="transmembrane region" description="Helical" evidence="6">
    <location>
        <begin position="212"/>
        <end position="233"/>
    </location>
</feature>
<dbReference type="GO" id="GO:0016020">
    <property type="term" value="C:membrane"/>
    <property type="evidence" value="ECO:0007669"/>
    <property type="project" value="UniProtKB-SubCell"/>
</dbReference>
<evidence type="ECO:0000313" key="10">
    <source>
        <dbReference type="Proteomes" id="UP001164653"/>
    </source>
</evidence>